<protein>
    <submittedName>
        <fullName evidence="1">Uncharacterized protein</fullName>
    </submittedName>
</protein>
<evidence type="ECO:0000313" key="2">
    <source>
        <dbReference type="Proteomes" id="UP000814033"/>
    </source>
</evidence>
<name>A0ACB8RRR1_9AGAM</name>
<organism evidence="1 2">
    <name type="scientific">Auriscalpium vulgare</name>
    <dbReference type="NCBI Taxonomy" id="40419"/>
    <lineage>
        <taxon>Eukaryota</taxon>
        <taxon>Fungi</taxon>
        <taxon>Dikarya</taxon>
        <taxon>Basidiomycota</taxon>
        <taxon>Agaricomycotina</taxon>
        <taxon>Agaricomycetes</taxon>
        <taxon>Russulales</taxon>
        <taxon>Auriscalpiaceae</taxon>
        <taxon>Auriscalpium</taxon>
    </lineage>
</organism>
<gene>
    <name evidence="1" type="ORF">FA95DRAFT_1559719</name>
</gene>
<dbReference type="Proteomes" id="UP000814033">
    <property type="component" value="Unassembled WGS sequence"/>
</dbReference>
<evidence type="ECO:0000313" key="1">
    <source>
        <dbReference type="EMBL" id="KAI0046856.1"/>
    </source>
</evidence>
<reference evidence="1" key="2">
    <citation type="journal article" date="2022" name="New Phytol.">
        <title>Evolutionary transition to the ectomycorrhizal habit in the genomes of a hyperdiverse lineage of mushroom-forming fungi.</title>
        <authorList>
            <person name="Looney B."/>
            <person name="Miyauchi S."/>
            <person name="Morin E."/>
            <person name="Drula E."/>
            <person name="Courty P.E."/>
            <person name="Kohler A."/>
            <person name="Kuo A."/>
            <person name="LaButti K."/>
            <person name="Pangilinan J."/>
            <person name="Lipzen A."/>
            <person name="Riley R."/>
            <person name="Andreopoulos W."/>
            <person name="He G."/>
            <person name="Johnson J."/>
            <person name="Nolan M."/>
            <person name="Tritt A."/>
            <person name="Barry K.W."/>
            <person name="Grigoriev I.V."/>
            <person name="Nagy L.G."/>
            <person name="Hibbett D."/>
            <person name="Henrissat B."/>
            <person name="Matheny P.B."/>
            <person name="Labbe J."/>
            <person name="Martin F.M."/>
        </authorList>
    </citation>
    <scope>NUCLEOTIDE SEQUENCE</scope>
    <source>
        <strain evidence="1">FP105234-sp</strain>
    </source>
</reference>
<accession>A0ACB8RRR1</accession>
<reference evidence="1" key="1">
    <citation type="submission" date="2021-02" db="EMBL/GenBank/DDBJ databases">
        <authorList>
            <consortium name="DOE Joint Genome Institute"/>
            <person name="Ahrendt S."/>
            <person name="Looney B.P."/>
            <person name="Miyauchi S."/>
            <person name="Morin E."/>
            <person name="Drula E."/>
            <person name="Courty P.E."/>
            <person name="Chicoki N."/>
            <person name="Fauchery L."/>
            <person name="Kohler A."/>
            <person name="Kuo A."/>
            <person name="Labutti K."/>
            <person name="Pangilinan J."/>
            <person name="Lipzen A."/>
            <person name="Riley R."/>
            <person name="Andreopoulos W."/>
            <person name="He G."/>
            <person name="Johnson J."/>
            <person name="Barry K.W."/>
            <person name="Grigoriev I.V."/>
            <person name="Nagy L."/>
            <person name="Hibbett D."/>
            <person name="Henrissat B."/>
            <person name="Matheny P.B."/>
            <person name="Labbe J."/>
            <person name="Martin F."/>
        </authorList>
    </citation>
    <scope>NUCLEOTIDE SEQUENCE</scope>
    <source>
        <strain evidence="1">FP105234-sp</strain>
    </source>
</reference>
<dbReference type="EMBL" id="MU275916">
    <property type="protein sequence ID" value="KAI0046856.1"/>
    <property type="molecule type" value="Genomic_DNA"/>
</dbReference>
<comment type="caution">
    <text evidence="1">The sequence shown here is derived from an EMBL/GenBank/DDBJ whole genome shotgun (WGS) entry which is preliminary data.</text>
</comment>
<sequence>MVKSTRKQLRFAFSMDWVDHYNNTRLAALTRQARTAVCELPTEHLEQLLFYADTFRRGGSFFMDTNKLDLAFIEYAKAVILLHEVLPGRSDFVTKLNDTQRTNIALVSTGVNKH</sequence>
<proteinExistence type="predicted"/>
<keyword evidence="2" id="KW-1185">Reference proteome</keyword>